<keyword evidence="10" id="KW-0902">Two-component regulatory system</keyword>
<dbReference type="PRINTS" id="PR00344">
    <property type="entry name" value="BCTRLSENSOR"/>
</dbReference>
<keyword evidence="9" id="KW-0067">ATP-binding</keyword>
<dbReference type="InterPro" id="IPR013767">
    <property type="entry name" value="PAS_fold"/>
</dbReference>
<dbReference type="GO" id="GO:0005524">
    <property type="term" value="F:ATP binding"/>
    <property type="evidence" value="ECO:0007669"/>
    <property type="project" value="UniProtKB-KW"/>
</dbReference>
<keyword evidence="5 12" id="KW-0597">Phosphoprotein</keyword>
<dbReference type="GO" id="GO:0005886">
    <property type="term" value="C:plasma membrane"/>
    <property type="evidence" value="ECO:0007669"/>
    <property type="project" value="UniProtKB-SubCell"/>
</dbReference>
<sequence>MRTSEQIKAEIEDKFGFFPPFFSPALHNSQVLENLWQQTLTAYIHNPLSAVFKEKLSAYLSRFCTVPYCMVCHSCTLRPLGMKAEEVLQLLDTPPPKVEEIESHLKRLAAHTQLDILPPANSELEESLLVCAIFIFLEGEAAENYRAQLRQILGASNYQHLVAFVAYVKTCHVWMEANPEVSYEADKRVLDNLGYLIAEEPRLSEFFRNYATKVKQERQTRAEHQAILAERQRNLEVLRESEEKYRKLVELMPDTLFVQCEGKLVFANSAAVKLLGAENVEQLIGQPVLNIIHSESQPIAQERMQDLQAGKSAPFIEEKFVRLDGSVVDVEVAAFPFTYRGKPAAQVVVRDISLRKQAEKERAELLASEQTARAEAESANRSKDEFLAIVSHELRSPLNAMLGWARLLRTRQFDATTMERALETIERNGQAQLQLLEDLLDMSRIIRGKIHLNICTVDILSVITAAIETVQLAADTKSIELVHEIPSLSIFVTGDFARLQQVIWNLLSNAIKFTPHGGRVTVRAQQVGAVVQITLSDTGKGISADFLPFVFDRFRQADNISSRGNGGLGLGLAIVRQLVELHQGHVYAASPGEGKGATFIVELPRCIQNQELVNDNINHKSSSLIDTANPLAGLRVLVVDDEADIRDYVTTVLEEYGARVQEVASVDAALDAIKQSPPDVLVSDIGMPQEDGYSLIQKVRALAPECGKNIPAIALTAYARDEDRQRALAAGFQLHATKPIEPGQLVASVAKLVGRSA</sequence>
<dbReference type="STRING" id="247279.NIES1031_11820"/>
<evidence type="ECO:0000313" key="17">
    <source>
        <dbReference type="Proteomes" id="UP000185984"/>
    </source>
</evidence>
<dbReference type="Gene3D" id="3.30.565.10">
    <property type="entry name" value="Histidine kinase-like ATPase, C-terminal domain"/>
    <property type="match status" value="1"/>
</dbReference>
<keyword evidence="6" id="KW-0808">Transferase</keyword>
<dbReference type="InterPro" id="IPR000014">
    <property type="entry name" value="PAS"/>
</dbReference>
<dbReference type="PROSITE" id="PS50110">
    <property type="entry name" value="RESPONSE_REGULATORY"/>
    <property type="match status" value="1"/>
</dbReference>
<dbReference type="InterPro" id="IPR003594">
    <property type="entry name" value="HATPase_dom"/>
</dbReference>
<dbReference type="Gene3D" id="3.30.450.20">
    <property type="entry name" value="PAS domain"/>
    <property type="match status" value="1"/>
</dbReference>
<dbReference type="Pfam" id="PF00512">
    <property type="entry name" value="HisKA"/>
    <property type="match status" value="1"/>
</dbReference>
<dbReference type="SMART" id="SM00091">
    <property type="entry name" value="PAS"/>
    <property type="match status" value="1"/>
</dbReference>
<dbReference type="InterPro" id="IPR005467">
    <property type="entry name" value="His_kinase_dom"/>
</dbReference>
<keyword evidence="7" id="KW-0547">Nucleotide-binding</keyword>
<evidence type="ECO:0000259" key="14">
    <source>
        <dbReference type="PROSITE" id="PS50110"/>
    </source>
</evidence>
<gene>
    <name evidence="16" type="ORF">NIES1031_11820</name>
</gene>
<dbReference type="InterPro" id="IPR011006">
    <property type="entry name" value="CheY-like_superfamily"/>
</dbReference>
<dbReference type="SUPFAM" id="SSF47384">
    <property type="entry name" value="Homodimeric domain of signal transducing histidine kinase"/>
    <property type="match status" value="1"/>
</dbReference>
<dbReference type="CDD" id="cd17580">
    <property type="entry name" value="REC_2_DhkD-like"/>
    <property type="match status" value="1"/>
</dbReference>
<evidence type="ECO:0000256" key="7">
    <source>
        <dbReference type="ARBA" id="ARBA00022741"/>
    </source>
</evidence>
<dbReference type="InterPro" id="IPR003661">
    <property type="entry name" value="HisK_dim/P_dom"/>
</dbReference>
<dbReference type="GO" id="GO:0006355">
    <property type="term" value="P:regulation of DNA-templated transcription"/>
    <property type="evidence" value="ECO:0007669"/>
    <property type="project" value="InterPro"/>
</dbReference>
<dbReference type="OrthoDB" id="9790669at2"/>
<dbReference type="Gene3D" id="1.20.1290.10">
    <property type="entry name" value="AhpD-like"/>
    <property type="match status" value="1"/>
</dbReference>
<proteinExistence type="predicted"/>
<evidence type="ECO:0000256" key="11">
    <source>
        <dbReference type="ARBA" id="ARBA00023136"/>
    </source>
</evidence>
<evidence type="ECO:0000259" key="15">
    <source>
        <dbReference type="PROSITE" id="PS50112"/>
    </source>
</evidence>
<dbReference type="CDD" id="cd00130">
    <property type="entry name" value="PAS"/>
    <property type="match status" value="1"/>
</dbReference>
<evidence type="ECO:0000256" key="5">
    <source>
        <dbReference type="ARBA" id="ARBA00022553"/>
    </source>
</evidence>
<evidence type="ECO:0000259" key="13">
    <source>
        <dbReference type="PROSITE" id="PS50109"/>
    </source>
</evidence>
<keyword evidence="11" id="KW-0472">Membrane</keyword>
<feature type="modified residue" description="4-aspartylphosphate" evidence="12">
    <location>
        <position position="684"/>
    </location>
</feature>
<keyword evidence="4" id="KW-1003">Cell membrane</keyword>
<dbReference type="EC" id="2.7.13.3" evidence="3"/>
<evidence type="ECO:0000256" key="1">
    <source>
        <dbReference type="ARBA" id="ARBA00000085"/>
    </source>
</evidence>
<dbReference type="PROSITE" id="PS50112">
    <property type="entry name" value="PAS"/>
    <property type="match status" value="1"/>
</dbReference>
<dbReference type="Proteomes" id="UP000185984">
    <property type="component" value="Unassembled WGS sequence"/>
</dbReference>
<feature type="domain" description="Histidine kinase" evidence="13">
    <location>
        <begin position="389"/>
        <end position="607"/>
    </location>
</feature>
<keyword evidence="17" id="KW-1185">Reference proteome</keyword>
<dbReference type="PANTHER" id="PTHR43547">
    <property type="entry name" value="TWO-COMPONENT HISTIDINE KINASE"/>
    <property type="match status" value="1"/>
</dbReference>
<dbReference type="GO" id="GO:0000155">
    <property type="term" value="F:phosphorelay sensor kinase activity"/>
    <property type="evidence" value="ECO:0007669"/>
    <property type="project" value="InterPro"/>
</dbReference>
<dbReference type="PROSITE" id="PS50109">
    <property type="entry name" value="HIS_KIN"/>
    <property type="match status" value="1"/>
</dbReference>
<dbReference type="Gene3D" id="1.10.287.130">
    <property type="match status" value="1"/>
</dbReference>
<feature type="domain" description="Response regulatory" evidence="14">
    <location>
        <begin position="635"/>
        <end position="753"/>
    </location>
</feature>
<dbReference type="Gene3D" id="3.40.50.2300">
    <property type="match status" value="1"/>
</dbReference>
<comment type="subcellular location">
    <subcellularLocation>
        <location evidence="2">Cell membrane</location>
    </subcellularLocation>
</comment>
<dbReference type="InterPro" id="IPR035965">
    <property type="entry name" value="PAS-like_dom_sf"/>
</dbReference>
<dbReference type="InterPro" id="IPR001789">
    <property type="entry name" value="Sig_transdc_resp-reg_receiver"/>
</dbReference>
<dbReference type="FunFam" id="3.30.565.10:FF:000023">
    <property type="entry name" value="PAS domain-containing sensor histidine kinase"/>
    <property type="match status" value="1"/>
</dbReference>
<evidence type="ECO:0000256" key="12">
    <source>
        <dbReference type="PROSITE-ProRule" id="PRU00169"/>
    </source>
</evidence>
<dbReference type="CDD" id="cd00082">
    <property type="entry name" value="HisKA"/>
    <property type="match status" value="1"/>
</dbReference>
<dbReference type="InterPro" id="IPR036097">
    <property type="entry name" value="HisK_dim/P_sf"/>
</dbReference>
<dbReference type="EMBL" id="MRCC01000008">
    <property type="protein sequence ID" value="OKH26423.1"/>
    <property type="molecule type" value="Genomic_DNA"/>
</dbReference>
<dbReference type="PANTHER" id="PTHR43547:SF2">
    <property type="entry name" value="HYBRID SIGNAL TRANSDUCTION HISTIDINE KINASE C"/>
    <property type="match status" value="1"/>
</dbReference>
<evidence type="ECO:0000256" key="9">
    <source>
        <dbReference type="ARBA" id="ARBA00022840"/>
    </source>
</evidence>
<dbReference type="SUPFAM" id="SSF69118">
    <property type="entry name" value="AhpD-like"/>
    <property type="match status" value="1"/>
</dbReference>
<dbReference type="NCBIfam" id="TIGR00229">
    <property type="entry name" value="sensory_box"/>
    <property type="match status" value="1"/>
</dbReference>
<accession>A0A1U7HS53</accession>
<feature type="domain" description="PAS" evidence="15">
    <location>
        <begin position="241"/>
        <end position="311"/>
    </location>
</feature>
<dbReference type="SMART" id="SM00448">
    <property type="entry name" value="REC"/>
    <property type="match status" value="1"/>
</dbReference>
<dbReference type="Pfam" id="PF00072">
    <property type="entry name" value="Response_reg"/>
    <property type="match status" value="1"/>
</dbReference>
<dbReference type="Pfam" id="PF02518">
    <property type="entry name" value="HATPase_c"/>
    <property type="match status" value="1"/>
</dbReference>
<evidence type="ECO:0000256" key="3">
    <source>
        <dbReference type="ARBA" id="ARBA00012438"/>
    </source>
</evidence>
<evidence type="ECO:0000256" key="10">
    <source>
        <dbReference type="ARBA" id="ARBA00023012"/>
    </source>
</evidence>
<dbReference type="SUPFAM" id="SSF55785">
    <property type="entry name" value="PYP-like sensor domain (PAS domain)"/>
    <property type="match status" value="1"/>
</dbReference>
<dbReference type="SUPFAM" id="SSF52172">
    <property type="entry name" value="CheY-like"/>
    <property type="match status" value="1"/>
</dbReference>
<keyword evidence="8 16" id="KW-0418">Kinase</keyword>
<evidence type="ECO:0000256" key="6">
    <source>
        <dbReference type="ARBA" id="ARBA00022679"/>
    </source>
</evidence>
<reference evidence="16 17" key="1">
    <citation type="submission" date="2016-11" db="EMBL/GenBank/DDBJ databases">
        <title>Draft Genome Sequences of Nine Cyanobacterial Strains from Diverse Habitats.</title>
        <authorList>
            <person name="Zhu T."/>
            <person name="Hou S."/>
            <person name="Lu X."/>
            <person name="Hess W.R."/>
        </authorList>
    </citation>
    <scope>NUCLEOTIDE SEQUENCE [LARGE SCALE GENOMIC DNA]</scope>
    <source>
        <strain evidence="16 17">5.2 s.c.1</strain>
    </source>
</reference>
<dbReference type="InterPro" id="IPR036890">
    <property type="entry name" value="HATPase_C_sf"/>
</dbReference>
<evidence type="ECO:0000313" key="16">
    <source>
        <dbReference type="EMBL" id="OKH26423.1"/>
    </source>
</evidence>
<dbReference type="SMART" id="SM00387">
    <property type="entry name" value="HATPase_c"/>
    <property type="match status" value="1"/>
</dbReference>
<name>A0A1U7HS53_9CHRO</name>
<evidence type="ECO:0000256" key="4">
    <source>
        <dbReference type="ARBA" id="ARBA00022475"/>
    </source>
</evidence>
<evidence type="ECO:0000256" key="8">
    <source>
        <dbReference type="ARBA" id="ARBA00022777"/>
    </source>
</evidence>
<dbReference type="SMART" id="SM00388">
    <property type="entry name" value="HisKA"/>
    <property type="match status" value="1"/>
</dbReference>
<dbReference type="SUPFAM" id="SSF55874">
    <property type="entry name" value="ATPase domain of HSP90 chaperone/DNA topoisomerase II/histidine kinase"/>
    <property type="match status" value="1"/>
</dbReference>
<dbReference type="Pfam" id="PF00989">
    <property type="entry name" value="PAS"/>
    <property type="match status" value="1"/>
</dbReference>
<protein>
    <recommendedName>
        <fullName evidence="3">histidine kinase</fullName>
        <ecNumber evidence="3">2.7.13.3</ecNumber>
    </recommendedName>
</protein>
<dbReference type="RefSeq" id="WP_073549565.1">
    <property type="nucleotide sequence ID" value="NZ_CAWMVK010000042.1"/>
</dbReference>
<dbReference type="InterPro" id="IPR004358">
    <property type="entry name" value="Sig_transdc_His_kin-like_C"/>
</dbReference>
<dbReference type="AlphaFoldDB" id="A0A1U7HS53"/>
<organism evidence="16 17">
    <name type="scientific">Chroogloeocystis siderophila 5.2 s.c.1</name>
    <dbReference type="NCBI Taxonomy" id="247279"/>
    <lineage>
        <taxon>Bacteria</taxon>
        <taxon>Bacillati</taxon>
        <taxon>Cyanobacteriota</taxon>
        <taxon>Cyanophyceae</taxon>
        <taxon>Oscillatoriophycideae</taxon>
        <taxon>Chroococcales</taxon>
        <taxon>Chroococcaceae</taxon>
        <taxon>Chroogloeocystis</taxon>
    </lineage>
</organism>
<comment type="catalytic activity">
    <reaction evidence="1">
        <text>ATP + protein L-histidine = ADP + protein N-phospho-L-histidine.</text>
        <dbReference type="EC" id="2.7.13.3"/>
    </reaction>
</comment>
<dbReference type="InterPro" id="IPR029032">
    <property type="entry name" value="AhpD-like"/>
</dbReference>
<comment type="caution">
    <text evidence="16">The sequence shown here is derived from an EMBL/GenBank/DDBJ whole genome shotgun (WGS) entry which is preliminary data.</text>
</comment>
<evidence type="ECO:0000256" key="2">
    <source>
        <dbReference type="ARBA" id="ARBA00004236"/>
    </source>
</evidence>